<dbReference type="OrthoDB" id="59699at2759"/>
<proteinExistence type="predicted"/>
<feature type="compositionally biased region" description="Polar residues" evidence="1">
    <location>
        <begin position="23"/>
        <end position="36"/>
    </location>
</feature>
<accession>A0A067PBS3</accession>
<dbReference type="Gene3D" id="3.40.50.300">
    <property type="entry name" value="P-loop containing nucleotide triphosphate hydrolases"/>
    <property type="match status" value="1"/>
</dbReference>
<gene>
    <name evidence="2" type="ORF">JAAARDRAFT_482207</name>
</gene>
<dbReference type="InterPro" id="IPR027417">
    <property type="entry name" value="P-loop_NTPase"/>
</dbReference>
<evidence type="ECO:0008006" key="4">
    <source>
        <dbReference type="Google" id="ProtNLM"/>
    </source>
</evidence>
<protein>
    <recommendedName>
        <fullName evidence="4">G domain-containing protein</fullName>
    </recommendedName>
</protein>
<dbReference type="HOGENOM" id="CLU_023805_5_0_1"/>
<keyword evidence="3" id="KW-1185">Reference proteome</keyword>
<reference evidence="3" key="1">
    <citation type="journal article" date="2014" name="Proc. Natl. Acad. Sci. U.S.A.">
        <title>Extensive sampling of basidiomycete genomes demonstrates inadequacy of the white-rot/brown-rot paradigm for wood decay fungi.</title>
        <authorList>
            <person name="Riley R."/>
            <person name="Salamov A.A."/>
            <person name="Brown D.W."/>
            <person name="Nagy L.G."/>
            <person name="Floudas D."/>
            <person name="Held B.W."/>
            <person name="Levasseur A."/>
            <person name="Lombard V."/>
            <person name="Morin E."/>
            <person name="Otillar R."/>
            <person name="Lindquist E.A."/>
            <person name="Sun H."/>
            <person name="LaButti K.M."/>
            <person name="Schmutz J."/>
            <person name="Jabbour D."/>
            <person name="Luo H."/>
            <person name="Baker S.E."/>
            <person name="Pisabarro A.G."/>
            <person name="Walton J.D."/>
            <person name="Blanchette R.A."/>
            <person name="Henrissat B."/>
            <person name="Martin F."/>
            <person name="Cullen D."/>
            <person name="Hibbett D.S."/>
            <person name="Grigoriev I.V."/>
        </authorList>
    </citation>
    <scope>NUCLEOTIDE SEQUENCE [LARGE SCALE GENOMIC DNA]</scope>
    <source>
        <strain evidence="3">MUCL 33604</strain>
    </source>
</reference>
<evidence type="ECO:0000313" key="2">
    <source>
        <dbReference type="EMBL" id="KDQ52373.1"/>
    </source>
</evidence>
<sequence length="186" mass="20755">MSQTSLPPTDSANLTKQLDDQEINLTSAPTDDNVLSNPPDDDDPDIVEIRQQYRRFRVLIIGKANSGKTTILQKICDTTEQPVVRDQDGNSIDHRNPAEQRGHHHVEYEVTFASNPAFVFHDSRGFEAGSTGEIQAVHDFIESRRKSGDLEKQLHIIWYCIPTDGARVLSPAEAAFFNHGTGNVCK</sequence>
<feature type="region of interest" description="Disordered" evidence="1">
    <location>
        <begin position="1"/>
        <end position="45"/>
    </location>
</feature>
<dbReference type="EMBL" id="KL197740">
    <property type="protein sequence ID" value="KDQ52373.1"/>
    <property type="molecule type" value="Genomic_DNA"/>
</dbReference>
<evidence type="ECO:0000256" key="1">
    <source>
        <dbReference type="SAM" id="MobiDB-lite"/>
    </source>
</evidence>
<dbReference type="SUPFAM" id="SSF52540">
    <property type="entry name" value="P-loop containing nucleoside triphosphate hydrolases"/>
    <property type="match status" value="1"/>
</dbReference>
<dbReference type="AlphaFoldDB" id="A0A067PBS3"/>
<feature type="compositionally biased region" description="Polar residues" evidence="1">
    <location>
        <begin position="1"/>
        <end position="16"/>
    </location>
</feature>
<evidence type="ECO:0000313" key="3">
    <source>
        <dbReference type="Proteomes" id="UP000027265"/>
    </source>
</evidence>
<name>A0A067PBS3_9AGAM</name>
<dbReference type="Proteomes" id="UP000027265">
    <property type="component" value="Unassembled WGS sequence"/>
</dbReference>
<dbReference type="InParanoid" id="A0A067PBS3"/>
<organism evidence="2 3">
    <name type="scientific">Jaapia argillacea MUCL 33604</name>
    <dbReference type="NCBI Taxonomy" id="933084"/>
    <lineage>
        <taxon>Eukaryota</taxon>
        <taxon>Fungi</taxon>
        <taxon>Dikarya</taxon>
        <taxon>Basidiomycota</taxon>
        <taxon>Agaricomycotina</taxon>
        <taxon>Agaricomycetes</taxon>
        <taxon>Agaricomycetidae</taxon>
        <taxon>Jaapiales</taxon>
        <taxon>Jaapiaceae</taxon>
        <taxon>Jaapia</taxon>
    </lineage>
</organism>